<evidence type="ECO:0000313" key="2">
    <source>
        <dbReference type="Proteomes" id="UP001063166"/>
    </source>
</evidence>
<comment type="caution">
    <text evidence="1">The sequence shown here is derived from an EMBL/GenBank/DDBJ whole genome shotgun (WGS) entry which is preliminary data.</text>
</comment>
<gene>
    <name evidence="1" type="ORF">LshimejAT787_0202090</name>
</gene>
<proteinExistence type="predicted"/>
<dbReference type="EMBL" id="BRPK01000002">
    <property type="protein sequence ID" value="GLB34644.1"/>
    <property type="molecule type" value="Genomic_DNA"/>
</dbReference>
<accession>A0A9P3UHY1</accession>
<dbReference type="AlphaFoldDB" id="A0A9P3UHY1"/>
<organism evidence="1 2">
    <name type="scientific">Lyophyllum shimeji</name>
    <name type="common">Hon-shimeji</name>
    <name type="synonym">Tricholoma shimeji</name>
    <dbReference type="NCBI Taxonomy" id="47721"/>
    <lineage>
        <taxon>Eukaryota</taxon>
        <taxon>Fungi</taxon>
        <taxon>Dikarya</taxon>
        <taxon>Basidiomycota</taxon>
        <taxon>Agaricomycotina</taxon>
        <taxon>Agaricomycetes</taxon>
        <taxon>Agaricomycetidae</taxon>
        <taxon>Agaricales</taxon>
        <taxon>Tricholomatineae</taxon>
        <taxon>Lyophyllaceae</taxon>
        <taxon>Lyophyllum</taxon>
    </lineage>
</organism>
<protein>
    <submittedName>
        <fullName evidence="1">Uncharacterized protein</fullName>
    </submittedName>
</protein>
<evidence type="ECO:0000313" key="1">
    <source>
        <dbReference type="EMBL" id="GLB34644.1"/>
    </source>
</evidence>
<keyword evidence="2" id="KW-1185">Reference proteome</keyword>
<reference evidence="1" key="1">
    <citation type="submission" date="2022-07" db="EMBL/GenBank/DDBJ databases">
        <title>The genome of Lyophyllum shimeji provides insight into the initial evolution of ectomycorrhizal fungal genome.</title>
        <authorList>
            <person name="Kobayashi Y."/>
            <person name="Shibata T."/>
            <person name="Hirakawa H."/>
            <person name="Shigenobu S."/>
            <person name="Nishiyama T."/>
            <person name="Yamada A."/>
            <person name="Hasebe M."/>
            <person name="Kawaguchi M."/>
        </authorList>
    </citation>
    <scope>NUCLEOTIDE SEQUENCE</scope>
    <source>
        <strain evidence="1">AT787</strain>
    </source>
</reference>
<dbReference type="Proteomes" id="UP001063166">
    <property type="component" value="Unassembled WGS sequence"/>
</dbReference>
<sequence length="66" mass="7633">MKIQMQMVISAQHMSIQHARKLEIPIRRAATSTLEPVYLDSLKANARAGLTIIEHYMLHFTDNQRN</sequence>
<name>A0A9P3UHY1_LYOSH</name>